<sequence>MLGRQIAGIENMVNESDSKLQEVATLIRQSSSVAKKEK</sequence>
<accession>A0A806KIN1</accession>
<name>A0A806KIN1_9BACT</name>
<proteinExistence type="predicted"/>
<dbReference type="EMBL" id="JQ844206">
    <property type="protein sequence ID" value="AGS52720.1"/>
    <property type="molecule type" value="Genomic_DNA"/>
</dbReference>
<protein>
    <submittedName>
        <fullName evidence="1">Uncharacterized protein</fullName>
    </submittedName>
</protein>
<dbReference type="AlphaFoldDB" id="A0A806KIN1"/>
<organism evidence="1">
    <name type="scientific">uncultured bacterium contig00069</name>
    <dbReference type="NCBI Taxonomy" id="1181550"/>
    <lineage>
        <taxon>Bacteria</taxon>
        <taxon>environmental samples</taxon>
    </lineage>
</organism>
<evidence type="ECO:0000313" key="1">
    <source>
        <dbReference type="EMBL" id="AGS52720.1"/>
    </source>
</evidence>
<reference evidence="1" key="1">
    <citation type="submission" date="2012-03" db="EMBL/GenBank/DDBJ databases">
        <title>Functional metagenomics reveals considerable lignocellulase gene clusters in the gut microbiome of a wood-feeding higher termite.</title>
        <authorList>
            <person name="Liu N."/>
        </authorList>
    </citation>
    <scope>NUCLEOTIDE SEQUENCE</scope>
</reference>